<comment type="caution">
    <text evidence="7">The sequence shown here is derived from an EMBL/GenBank/DDBJ whole genome shotgun (WGS) entry which is preliminary data.</text>
</comment>
<evidence type="ECO:0000256" key="4">
    <source>
        <dbReference type="ARBA" id="ARBA00023128"/>
    </source>
</evidence>
<keyword evidence="3" id="KW-0809">Transit peptide</keyword>
<dbReference type="SUPFAM" id="SSF75620">
    <property type="entry name" value="Release factor"/>
    <property type="match status" value="1"/>
</dbReference>
<dbReference type="PANTHER" id="PTHR46203">
    <property type="entry name" value="PROBABLE PEPTIDE CHAIN RELEASE FACTOR C12ORF65"/>
    <property type="match status" value="1"/>
</dbReference>
<feature type="compositionally biased region" description="Low complexity" evidence="5">
    <location>
        <begin position="182"/>
        <end position="192"/>
    </location>
</feature>
<feature type="compositionally biased region" description="Basic residues" evidence="5">
    <location>
        <begin position="146"/>
        <end position="161"/>
    </location>
</feature>
<dbReference type="FunFam" id="3.30.160.20:FF:000065">
    <property type="entry name" value="Peptidyl-tRNA hydrolase domain protein"/>
    <property type="match status" value="1"/>
</dbReference>
<feature type="compositionally biased region" description="Basic and acidic residues" evidence="5">
    <location>
        <begin position="193"/>
        <end position="207"/>
    </location>
</feature>
<evidence type="ECO:0000256" key="3">
    <source>
        <dbReference type="ARBA" id="ARBA00022946"/>
    </source>
</evidence>
<evidence type="ECO:0000256" key="5">
    <source>
        <dbReference type="SAM" id="MobiDB-lite"/>
    </source>
</evidence>
<evidence type="ECO:0000256" key="2">
    <source>
        <dbReference type="ARBA" id="ARBA00010835"/>
    </source>
</evidence>
<dbReference type="InterPro" id="IPR052405">
    <property type="entry name" value="Mito_Transl_Release_Factor"/>
</dbReference>
<dbReference type="PANTHER" id="PTHR46203:SF1">
    <property type="entry name" value="MITOCHONDRIAL TRANSLATION RELEASE FACTOR IN RESCUE"/>
    <property type="match status" value="1"/>
</dbReference>
<comment type="similarity">
    <text evidence="2">Belongs to the prokaryotic/mitochondrial release factor family.</text>
</comment>
<keyword evidence="8" id="KW-1185">Reference proteome</keyword>
<dbReference type="Gene3D" id="3.30.160.20">
    <property type="match status" value="1"/>
</dbReference>
<evidence type="ECO:0000313" key="7">
    <source>
        <dbReference type="EMBL" id="CAG8472104.1"/>
    </source>
</evidence>
<comment type="subcellular location">
    <subcellularLocation>
        <location evidence="1">Mitochondrion</location>
    </subcellularLocation>
</comment>
<keyword evidence="4" id="KW-0496">Mitochondrion</keyword>
<proteinExistence type="inferred from homology"/>
<evidence type="ECO:0000256" key="1">
    <source>
        <dbReference type="ARBA" id="ARBA00004173"/>
    </source>
</evidence>
<dbReference type="GO" id="GO:0032543">
    <property type="term" value="P:mitochondrial translation"/>
    <property type="evidence" value="ECO:0007669"/>
    <property type="project" value="UniProtKB-ARBA"/>
</dbReference>
<dbReference type="Pfam" id="PF00472">
    <property type="entry name" value="RF-1"/>
    <property type="match status" value="1"/>
</dbReference>
<accession>A0A9N8W5Y2</accession>
<dbReference type="InterPro" id="IPR000352">
    <property type="entry name" value="Pep_chain_release_fac_I"/>
</dbReference>
<sequence length="207" mass="23418">MMRWCLMLRLLTPVKIPILKLRHAPPTFKTSIVFLSSNSVDTTDNSIPKHTSSTLSNSKCEPSNRIPIVINEADLIETFVKGSGHGGQKINKTSNCVDLRHIPTGIRVQCQQTRSLQENRRIARKILKDKLDDHYNGELSRNAMRAVKKRKRESKRRKRAKEKYGTNSMIVENASVDKEGDGSINGNNNNDNHNNDLDSKLDAEGRE</sequence>
<feature type="domain" description="Prokaryotic-type class I peptide chain release factors" evidence="6">
    <location>
        <begin position="66"/>
        <end position="162"/>
    </location>
</feature>
<evidence type="ECO:0000259" key="6">
    <source>
        <dbReference type="Pfam" id="PF00472"/>
    </source>
</evidence>
<gene>
    <name evidence="7" type="ORF">POCULU_LOCUS1095</name>
</gene>
<dbReference type="InterPro" id="IPR045853">
    <property type="entry name" value="Pep_chain_release_fac_I_sf"/>
</dbReference>
<organism evidence="7 8">
    <name type="scientific">Paraglomus occultum</name>
    <dbReference type="NCBI Taxonomy" id="144539"/>
    <lineage>
        <taxon>Eukaryota</taxon>
        <taxon>Fungi</taxon>
        <taxon>Fungi incertae sedis</taxon>
        <taxon>Mucoromycota</taxon>
        <taxon>Glomeromycotina</taxon>
        <taxon>Glomeromycetes</taxon>
        <taxon>Paraglomerales</taxon>
        <taxon>Paraglomeraceae</taxon>
        <taxon>Paraglomus</taxon>
    </lineage>
</organism>
<dbReference type="GO" id="GO:0005739">
    <property type="term" value="C:mitochondrion"/>
    <property type="evidence" value="ECO:0007669"/>
    <property type="project" value="UniProtKB-SubCell"/>
</dbReference>
<dbReference type="OrthoDB" id="277888at2759"/>
<protein>
    <submittedName>
        <fullName evidence="7">1207_t:CDS:1</fullName>
    </submittedName>
</protein>
<name>A0A9N8W5Y2_9GLOM</name>
<reference evidence="7" key="1">
    <citation type="submission" date="2021-06" db="EMBL/GenBank/DDBJ databases">
        <authorList>
            <person name="Kallberg Y."/>
            <person name="Tangrot J."/>
            <person name="Rosling A."/>
        </authorList>
    </citation>
    <scope>NUCLEOTIDE SEQUENCE</scope>
    <source>
        <strain evidence="7">IA702</strain>
    </source>
</reference>
<dbReference type="Proteomes" id="UP000789572">
    <property type="component" value="Unassembled WGS sequence"/>
</dbReference>
<dbReference type="AlphaFoldDB" id="A0A9N8W5Y2"/>
<feature type="region of interest" description="Disordered" evidence="5">
    <location>
        <begin position="138"/>
        <end position="207"/>
    </location>
</feature>
<evidence type="ECO:0000313" key="8">
    <source>
        <dbReference type="Proteomes" id="UP000789572"/>
    </source>
</evidence>
<dbReference type="EMBL" id="CAJVPJ010000072">
    <property type="protein sequence ID" value="CAG8472104.1"/>
    <property type="molecule type" value="Genomic_DNA"/>
</dbReference>
<dbReference type="GO" id="GO:0003747">
    <property type="term" value="F:translation release factor activity"/>
    <property type="evidence" value="ECO:0007669"/>
    <property type="project" value="InterPro"/>
</dbReference>